<evidence type="ECO:0000259" key="13">
    <source>
        <dbReference type="Pfam" id="PF01207"/>
    </source>
</evidence>
<comment type="caution">
    <text evidence="14">The sequence shown here is derived from an EMBL/GenBank/DDBJ whole genome shotgun (WGS) entry which is preliminary data.</text>
</comment>
<reference evidence="14 15" key="1">
    <citation type="submission" date="2019-12" db="EMBL/GenBank/DDBJ databases">
        <authorList>
            <person name="Li M."/>
        </authorList>
    </citation>
    <scope>NUCLEOTIDE SEQUENCE [LARGE SCALE GENOMIC DNA]</scope>
    <source>
        <strain evidence="14 15">GBMRC 2024</strain>
    </source>
</reference>
<evidence type="ECO:0000256" key="1">
    <source>
        <dbReference type="ARBA" id="ARBA00001917"/>
    </source>
</evidence>
<dbReference type="NCBIfam" id="NF008774">
    <property type="entry name" value="PRK11815.1"/>
    <property type="match status" value="1"/>
</dbReference>
<evidence type="ECO:0000256" key="3">
    <source>
        <dbReference type="ARBA" id="ARBA00022630"/>
    </source>
</evidence>
<comment type="catalytic activity">
    <reaction evidence="9">
        <text>5,6-dihydrouridine(20) in tRNA + NADP(+) = uridine(20) in tRNA + NADPH + H(+)</text>
        <dbReference type="Rhea" id="RHEA:53336"/>
        <dbReference type="Rhea" id="RHEA-COMP:13533"/>
        <dbReference type="Rhea" id="RHEA-COMP:13534"/>
        <dbReference type="ChEBI" id="CHEBI:15378"/>
        <dbReference type="ChEBI" id="CHEBI:57783"/>
        <dbReference type="ChEBI" id="CHEBI:58349"/>
        <dbReference type="ChEBI" id="CHEBI:65315"/>
        <dbReference type="ChEBI" id="CHEBI:74443"/>
        <dbReference type="EC" id="1.3.1.91"/>
    </reaction>
</comment>
<feature type="site" description="Interacts with tRNA" evidence="9">
    <location>
        <position position="193"/>
    </location>
</feature>
<dbReference type="Gene3D" id="1.20.120.1460">
    <property type="match status" value="1"/>
</dbReference>
<dbReference type="NCBIfam" id="TIGR00742">
    <property type="entry name" value="yjbN"/>
    <property type="match status" value="1"/>
</dbReference>
<evidence type="ECO:0000256" key="11">
    <source>
        <dbReference type="PIRSR" id="PIRSR006621-1"/>
    </source>
</evidence>
<evidence type="ECO:0000256" key="5">
    <source>
        <dbReference type="ARBA" id="ARBA00022694"/>
    </source>
</evidence>
<dbReference type="InterPro" id="IPR018517">
    <property type="entry name" value="tRNA_hU_synthase_CS"/>
</dbReference>
<evidence type="ECO:0000256" key="7">
    <source>
        <dbReference type="ARBA" id="ARBA00022884"/>
    </source>
</evidence>
<keyword evidence="3 9" id="KW-0285">Flavoprotein</keyword>
<feature type="site" description="Interacts with tRNA; defines subfamily-specific binding signature" evidence="9">
    <location>
        <position position="311"/>
    </location>
</feature>
<evidence type="ECO:0000256" key="9">
    <source>
        <dbReference type="HAMAP-Rule" id="MF_02041"/>
    </source>
</evidence>
<dbReference type="SUPFAM" id="SSF51395">
    <property type="entry name" value="FMN-linked oxidoreductases"/>
    <property type="match status" value="1"/>
</dbReference>
<dbReference type="PANTHER" id="PTHR42907">
    <property type="entry name" value="FMN-LINKED OXIDOREDUCTASES SUPERFAMILY PROTEIN"/>
    <property type="match status" value="1"/>
</dbReference>
<proteinExistence type="inferred from homology"/>
<dbReference type="Pfam" id="PF01207">
    <property type="entry name" value="Dus"/>
    <property type="match status" value="1"/>
</dbReference>
<feature type="binding site" evidence="9 12">
    <location>
        <position position="178"/>
    </location>
    <ligand>
        <name>FMN</name>
        <dbReference type="ChEBI" id="CHEBI:58210"/>
    </ligand>
</feature>
<feature type="site" description="Interacts with tRNA; defines subfamily-specific binding signature" evidence="9">
    <location>
        <position position="190"/>
    </location>
</feature>
<comment type="catalytic activity">
    <reaction evidence="9">
        <text>5,6-dihydrouridine(20a) in tRNA + NAD(+) = uridine(20a) in tRNA + NADH + H(+)</text>
        <dbReference type="Rhea" id="RHEA:53348"/>
        <dbReference type="Rhea" id="RHEA-COMP:13535"/>
        <dbReference type="Rhea" id="RHEA-COMP:13536"/>
        <dbReference type="ChEBI" id="CHEBI:15378"/>
        <dbReference type="ChEBI" id="CHEBI:57540"/>
        <dbReference type="ChEBI" id="CHEBI:57945"/>
        <dbReference type="ChEBI" id="CHEBI:65315"/>
        <dbReference type="ChEBI" id="CHEBI:74443"/>
    </reaction>
</comment>
<dbReference type="GO" id="GO:0050660">
    <property type="term" value="F:flavin adenine dinucleotide binding"/>
    <property type="evidence" value="ECO:0007669"/>
    <property type="project" value="InterPro"/>
</dbReference>
<evidence type="ECO:0000313" key="15">
    <source>
        <dbReference type="Proteomes" id="UP000477911"/>
    </source>
</evidence>
<evidence type="ECO:0000313" key="14">
    <source>
        <dbReference type="EMBL" id="MXN16855.1"/>
    </source>
</evidence>
<dbReference type="AlphaFoldDB" id="A0A6L7FYN9"/>
<evidence type="ECO:0000256" key="4">
    <source>
        <dbReference type="ARBA" id="ARBA00022643"/>
    </source>
</evidence>
<dbReference type="Gene3D" id="3.20.20.70">
    <property type="entry name" value="Aldolase class I"/>
    <property type="match status" value="1"/>
</dbReference>
<keyword evidence="7 9" id="KW-0694">RNA-binding</keyword>
<dbReference type="HAMAP" id="MF_02041">
    <property type="entry name" value="DusA_subfam"/>
    <property type="match status" value="1"/>
</dbReference>
<dbReference type="InterPro" id="IPR035587">
    <property type="entry name" value="DUS-like_FMN-bd"/>
</dbReference>
<accession>A0A6L7FYN9</accession>
<dbReference type="InterPro" id="IPR004653">
    <property type="entry name" value="DusA"/>
</dbReference>
<dbReference type="InterPro" id="IPR013785">
    <property type="entry name" value="Aldolase_TIM"/>
</dbReference>
<comment type="similarity">
    <text evidence="9">Belongs to the Dus family. DusA subfamily.</text>
</comment>
<dbReference type="PANTHER" id="PTHR42907:SF1">
    <property type="entry name" value="FMN-LINKED OXIDOREDUCTASES SUPERFAMILY PROTEIN"/>
    <property type="match status" value="1"/>
</dbReference>
<feature type="binding site" evidence="9 12">
    <location>
        <position position="77"/>
    </location>
    <ligand>
        <name>FMN</name>
        <dbReference type="ChEBI" id="CHEBI:58210"/>
    </ligand>
</feature>
<feature type="active site" description="Proton donor" evidence="9 11">
    <location>
        <position position="107"/>
    </location>
</feature>
<feature type="binding site" evidence="9 12">
    <location>
        <position position="146"/>
    </location>
    <ligand>
        <name>FMN</name>
        <dbReference type="ChEBI" id="CHEBI:58210"/>
    </ligand>
</feature>
<keyword evidence="6 9" id="KW-0521">NADP</keyword>
<comment type="function">
    <text evidence="9">Catalyzes the synthesis of 5,6-dihydrouridine (D), a modified base found in the D-loop of most tRNAs, via the reduction of the C5-C6 double bond in target uridines. Specifically modifies U20 and U20a in tRNAs.</text>
</comment>
<evidence type="ECO:0000256" key="6">
    <source>
        <dbReference type="ARBA" id="ARBA00022857"/>
    </source>
</evidence>
<dbReference type="InterPro" id="IPR001269">
    <property type="entry name" value="DUS_fam"/>
</dbReference>
<comment type="catalytic activity">
    <reaction evidence="9">
        <text>5,6-dihydrouridine(20) in tRNA + NAD(+) = uridine(20) in tRNA + NADH + H(+)</text>
        <dbReference type="Rhea" id="RHEA:53340"/>
        <dbReference type="Rhea" id="RHEA-COMP:13533"/>
        <dbReference type="Rhea" id="RHEA-COMP:13534"/>
        <dbReference type="ChEBI" id="CHEBI:15378"/>
        <dbReference type="ChEBI" id="CHEBI:57540"/>
        <dbReference type="ChEBI" id="CHEBI:57945"/>
        <dbReference type="ChEBI" id="CHEBI:65315"/>
        <dbReference type="ChEBI" id="CHEBI:74443"/>
        <dbReference type="EC" id="1.3.1.91"/>
    </reaction>
</comment>
<keyword evidence="2 9" id="KW-0820">tRNA-binding</keyword>
<feature type="binding site" evidence="9 12">
    <location>
        <begin position="241"/>
        <end position="242"/>
    </location>
    <ligand>
        <name>FMN</name>
        <dbReference type="ChEBI" id="CHEBI:58210"/>
    </ligand>
</feature>
<organism evidence="14 15">
    <name type="scientific">Pseudooceanicola albus</name>
    <dbReference type="NCBI Taxonomy" id="2692189"/>
    <lineage>
        <taxon>Bacteria</taxon>
        <taxon>Pseudomonadati</taxon>
        <taxon>Pseudomonadota</taxon>
        <taxon>Alphaproteobacteria</taxon>
        <taxon>Rhodobacterales</taxon>
        <taxon>Paracoccaceae</taxon>
        <taxon>Pseudooceanicola</taxon>
    </lineage>
</organism>
<feature type="binding site" evidence="9 12">
    <location>
        <begin position="24"/>
        <end position="26"/>
    </location>
    <ligand>
        <name>FMN</name>
        <dbReference type="ChEBI" id="CHEBI:58210"/>
    </ligand>
</feature>
<keyword evidence="15" id="KW-1185">Reference proteome</keyword>
<evidence type="ECO:0000256" key="10">
    <source>
        <dbReference type="PIRNR" id="PIRNR006621"/>
    </source>
</evidence>
<name>A0A6L7FYN9_9RHOB</name>
<feature type="binding site" evidence="9 12">
    <location>
        <begin position="218"/>
        <end position="220"/>
    </location>
    <ligand>
        <name>FMN</name>
        <dbReference type="ChEBI" id="CHEBI:58210"/>
    </ligand>
</feature>
<sequence length="346" mass="37474">MSRNKGLRMSGTVLDHNARLSVAPMMDWTDRHCRYLHRLLSRKALLYTEMVTSPALVRGGALHLLDHDVSEHPVALQLGGSDPAELAQAAKLGAEAGYDEINLNCGCPSDRVQSGTFGAILMQQPDLVARCVEAMRAAVDVEVTVKCRIGVDDQDPEVVLPDFLEKVSAAGCRRFTIHARKAWLQGLSPKENRDIPPLDYDLVRRMRARFPDLHLSVNGGITTMAQTEGFLADGLDGVMIGRAAYHDPSAVLCGADERIFGAKTDALEPEAAVIAMLPYIEAHLSAGGKLAQVTRHMLGLFQGRPGARVWRRMLSEGAHRKGAGPALVEEALAAFRDTVAGDRATA</sequence>
<dbReference type="GO" id="GO:0010181">
    <property type="term" value="F:FMN binding"/>
    <property type="evidence" value="ECO:0007669"/>
    <property type="project" value="UniProtKB-UniRule"/>
</dbReference>
<comment type="similarity">
    <text evidence="10">Belongs to the dus family.</text>
</comment>
<feature type="site" description="Interacts with tRNA; defines subfamily-specific binding signature" evidence="9">
    <location>
        <position position="308"/>
    </location>
</feature>
<keyword evidence="8 9" id="KW-0560">Oxidoreductase</keyword>
<gene>
    <name evidence="9 14" type="primary">dusA</name>
    <name evidence="14" type="ORF">GR170_03335</name>
</gene>
<dbReference type="EMBL" id="WUMU01000003">
    <property type="protein sequence ID" value="MXN16855.1"/>
    <property type="molecule type" value="Genomic_DNA"/>
</dbReference>
<keyword evidence="5 9" id="KW-0819">tRNA processing</keyword>
<feature type="domain" description="DUS-like FMN-binding" evidence="13">
    <location>
        <begin position="22"/>
        <end position="332"/>
    </location>
</feature>
<dbReference type="GO" id="GO:0000049">
    <property type="term" value="F:tRNA binding"/>
    <property type="evidence" value="ECO:0007669"/>
    <property type="project" value="UniProtKB-UniRule"/>
</dbReference>
<protein>
    <recommendedName>
        <fullName evidence="9">tRNA-dihydrouridine(20/20a) synthase</fullName>
        <ecNumber evidence="9">1.3.1.91</ecNumber>
    </recommendedName>
    <alternativeName>
        <fullName evidence="9">U20-specific dihydrouridine synthase</fullName>
        <shortName evidence="9">U20-specific Dus</shortName>
    </alternativeName>
    <alternativeName>
        <fullName evidence="9">tRNA-dihydrouridine synthase A</fullName>
    </alternativeName>
</protein>
<dbReference type="PROSITE" id="PS01136">
    <property type="entry name" value="UPF0034"/>
    <property type="match status" value="1"/>
</dbReference>
<dbReference type="GO" id="GO:0102264">
    <property type="term" value="F:tRNA-dihydrouridine20 synthase activity"/>
    <property type="evidence" value="ECO:0007669"/>
    <property type="project" value="UniProtKB-EC"/>
</dbReference>
<dbReference type="EC" id="1.3.1.91" evidence="9"/>
<feature type="site" description="Interacts with tRNA" evidence="9">
    <location>
        <position position="104"/>
    </location>
</feature>
<dbReference type="PIRSF" id="PIRSF006621">
    <property type="entry name" value="Dus"/>
    <property type="match status" value="1"/>
</dbReference>
<comment type="cofactor">
    <cofactor evidence="1 9 10 12">
        <name>FMN</name>
        <dbReference type="ChEBI" id="CHEBI:58210"/>
    </cofactor>
</comment>
<evidence type="ECO:0000256" key="12">
    <source>
        <dbReference type="PIRSR" id="PIRSR006621-2"/>
    </source>
</evidence>
<evidence type="ECO:0000256" key="8">
    <source>
        <dbReference type="ARBA" id="ARBA00023002"/>
    </source>
</evidence>
<dbReference type="Proteomes" id="UP000477911">
    <property type="component" value="Unassembled WGS sequence"/>
</dbReference>
<evidence type="ECO:0000256" key="2">
    <source>
        <dbReference type="ARBA" id="ARBA00022555"/>
    </source>
</evidence>
<comment type="catalytic activity">
    <reaction evidence="9">
        <text>5,6-dihydrouridine(20a) in tRNA + NADP(+) = uridine(20a) in tRNA + NADPH + H(+)</text>
        <dbReference type="Rhea" id="RHEA:53344"/>
        <dbReference type="Rhea" id="RHEA-COMP:13535"/>
        <dbReference type="Rhea" id="RHEA-COMP:13536"/>
        <dbReference type="ChEBI" id="CHEBI:15378"/>
        <dbReference type="ChEBI" id="CHEBI:57783"/>
        <dbReference type="ChEBI" id="CHEBI:58349"/>
        <dbReference type="ChEBI" id="CHEBI:65315"/>
        <dbReference type="ChEBI" id="CHEBI:74443"/>
    </reaction>
</comment>
<keyword evidence="12" id="KW-0547">Nucleotide-binding</keyword>
<dbReference type="CDD" id="cd02801">
    <property type="entry name" value="DUS_like_FMN"/>
    <property type="match status" value="1"/>
</dbReference>
<keyword evidence="4 9" id="KW-0288">FMN</keyword>